<keyword evidence="2" id="KW-1185">Reference proteome</keyword>
<dbReference type="EMBL" id="PTJD01000002">
    <property type="protein sequence ID" value="PPK97992.1"/>
    <property type="molecule type" value="Genomic_DNA"/>
</dbReference>
<sequence>MLMAEAVRSPSTLGVDIGGVIVARADHDDDTSFFGSRPLQTPAVPGALEALAHLHSGPFCGRVHLVSKASARIEAVTRAWLAHHHFFDRTGIDASHLHFVRERRDKAQVCERLGVTHFVDDRLDVLALLETVDHRYWFTGGLPDSATSPPPPAQVSRIVAWSEAHDLFQGPATHPTPG</sequence>
<name>A0A2S6IUP0_9ACTN</name>
<dbReference type="Proteomes" id="UP000239485">
    <property type="component" value="Unassembled WGS sequence"/>
</dbReference>
<proteinExistence type="predicted"/>
<organism evidence="1 2">
    <name type="scientific">Kineococcus xinjiangensis</name>
    <dbReference type="NCBI Taxonomy" id="512762"/>
    <lineage>
        <taxon>Bacteria</taxon>
        <taxon>Bacillati</taxon>
        <taxon>Actinomycetota</taxon>
        <taxon>Actinomycetes</taxon>
        <taxon>Kineosporiales</taxon>
        <taxon>Kineosporiaceae</taxon>
        <taxon>Kineococcus</taxon>
    </lineage>
</organism>
<accession>A0A2S6IUP0</accession>
<comment type="caution">
    <text evidence="1">The sequence shown here is derived from an EMBL/GenBank/DDBJ whole genome shotgun (WGS) entry which is preliminary data.</text>
</comment>
<dbReference type="AlphaFoldDB" id="A0A2S6IUP0"/>
<evidence type="ECO:0000313" key="2">
    <source>
        <dbReference type="Proteomes" id="UP000239485"/>
    </source>
</evidence>
<gene>
    <name evidence="1" type="ORF">CLV92_102143</name>
</gene>
<evidence type="ECO:0000313" key="1">
    <source>
        <dbReference type="EMBL" id="PPK97992.1"/>
    </source>
</evidence>
<protein>
    <submittedName>
        <fullName evidence="1">Uncharacterized protein</fullName>
    </submittedName>
</protein>
<reference evidence="1 2" key="1">
    <citation type="submission" date="2018-02" db="EMBL/GenBank/DDBJ databases">
        <title>Genomic Encyclopedia of Archaeal and Bacterial Type Strains, Phase II (KMG-II): from individual species to whole genera.</title>
        <authorList>
            <person name="Goeker M."/>
        </authorList>
    </citation>
    <scope>NUCLEOTIDE SEQUENCE [LARGE SCALE GENOMIC DNA]</scope>
    <source>
        <strain evidence="1 2">DSM 22857</strain>
    </source>
</reference>